<dbReference type="Pfam" id="PF02093">
    <property type="entry name" value="Gag_p30"/>
    <property type="match status" value="1"/>
</dbReference>
<evidence type="ECO:0000256" key="1">
    <source>
        <dbReference type="SAM" id="MobiDB-lite"/>
    </source>
</evidence>
<dbReference type="SUPFAM" id="SSF47943">
    <property type="entry name" value="Retrovirus capsid protein, N-terminal core domain"/>
    <property type="match status" value="1"/>
</dbReference>
<name>A0A2D4H9G8_MICLE</name>
<accession>A0A2D4H9G8</accession>
<dbReference type="InterPro" id="IPR008919">
    <property type="entry name" value="Retrov_capsid_N"/>
</dbReference>
<dbReference type="InterPro" id="IPR003036">
    <property type="entry name" value="Gag_P30"/>
</dbReference>
<reference evidence="3" key="2">
    <citation type="submission" date="2017-11" db="EMBL/GenBank/DDBJ databases">
        <title>Coralsnake Venomics: Analyses of Venom Gland Transcriptomes and Proteomes of Six Brazilian Taxa.</title>
        <authorList>
            <person name="Aird S.D."/>
            <person name="Jorge da Silva N."/>
            <person name="Qiu L."/>
            <person name="Villar-Briones A."/>
            <person name="Aparecida-Saddi V."/>
            <person name="Campos-Telles M.P."/>
            <person name="Grau M."/>
            <person name="Mikheyev A.S."/>
        </authorList>
    </citation>
    <scope>NUCLEOTIDE SEQUENCE</scope>
    <source>
        <tissue evidence="3">Venom_gland</tissue>
    </source>
</reference>
<evidence type="ECO:0000259" key="2">
    <source>
        <dbReference type="Pfam" id="PF02093"/>
    </source>
</evidence>
<dbReference type="InterPro" id="IPR050462">
    <property type="entry name" value="Retroviral_Gag-Pol_poly"/>
</dbReference>
<protein>
    <recommendedName>
        <fullName evidence="2">Core shell protein Gag P30 domain-containing protein</fullName>
    </recommendedName>
</protein>
<dbReference type="EMBL" id="IACK01002466">
    <property type="protein sequence ID" value="LAA68611.1"/>
    <property type="molecule type" value="Transcribed_RNA"/>
</dbReference>
<reference evidence="3" key="1">
    <citation type="submission" date="2017-07" db="EMBL/GenBank/DDBJ databases">
        <authorList>
            <person name="Mikheyev A."/>
            <person name="Grau M."/>
        </authorList>
    </citation>
    <scope>NUCLEOTIDE SEQUENCE</scope>
    <source>
        <tissue evidence="3">Venom_gland</tissue>
    </source>
</reference>
<dbReference type="AlphaFoldDB" id="A0A2D4H9G8"/>
<sequence length="119" mass="13901">MNILFTGEERDLIRKAAMTSWDNKHPPTGNNGGPTGEQKFALQKPNWQSNNEQDRRHMEDLREIITEGVKEAVPKNQNLNKAFEIYQDKDEALTTFLQRLKDHMRKYSGRCSNRRIAEI</sequence>
<organism evidence="3">
    <name type="scientific">Micrurus lemniscatus lemniscatus</name>
    <dbReference type="NCBI Taxonomy" id="129467"/>
    <lineage>
        <taxon>Eukaryota</taxon>
        <taxon>Metazoa</taxon>
        <taxon>Chordata</taxon>
        <taxon>Craniata</taxon>
        <taxon>Vertebrata</taxon>
        <taxon>Euteleostomi</taxon>
        <taxon>Lepidosauria</taxon>
        <taxon>Squamata</taxon>
        <taxon>Bifurcata</taxon>
        <taxon>Unidentata</taxon>
        <taxon>Episquamata</taxon>
        <taxon>Toxicofera</taxon>
        <taxon>Serpentes</taxon>
        <taxon>Colubroidea</taxon>
        <taxon>Elapidae</taxon>
        <taxon>Elapinae</taxon>
        <taxon>Micrurus</taxon>
    </lineage>
</organism>
<dbReference type="Gene3D" id="1.10.375.10">
    <property type="entry name" value="Human Immunodeficiency Virus Type 1 Capsid Protein"/>
    <property type="match status" value="1"/>
</dbReference>
<dbReference type="GO" id="GO:0019068">
    <property type="term" value="P:virion assembly"/>
    <property type="evidence" value="ECO:0007669"/>
    <property type="project" value="InterPro"/>
</dbReference>
<proteinExistence type="predicted"/>
<feature type="domain" description="Core shell protein Gag P30" evidence="2">
    <location>
        <begin position="3"/>
        <end position="108"/>
    </location>
</feature>
<feature type="region of interest" description="Disordered" evidence="1">
    <location>
        <begin position="18"/>
        <end position="55"/>
    </location>
</feature>
<evidence type="ECO:0000313" key="3">
    <source>
        <dbReference type="EMBL" id="LAA68611.1"/>
    </source>
</evidence>
<dbReference type="PANTHER" id="PTHR33166">
    <property type="entry name" value="GAG_P30 DOMAIN-CONTAINING PROTEIN"/>
    <property type="match status" value="1"/>
</dbReference>